<evidence type="ECO:0000313" key="1">
    <source>
        <dbReference type="EMBL" id="GKX67088.1"/>
    </source>
</evidence>
<comment type="caution">
    <text evidence="1">The sequence shown here is derived from an EMBL/GenBank/DDBJ whole genome shotgun (WGS) entry which is preliminary data.</text>
</comment>
<keyword evidence="2" id="KW-1185">Reference proteome</keyword>
<accession>A0ACB5RCV0</accession>
<dbReference type="Proteomes" id="UP001058074">
    <property type="component" value="Unassembled WGS sequence"/>
</dbReference>
<sequence>MYKFDFEGKTYELNEEKFQYLIGDDQIEVQGIDLHKILNLLSESKEVGFTRQYYKDPCDVCIKEDSAKEKYYGFLECHFYIFTKNNEYVVSSISEKYEPNSYGRLVRLGKLDNSFLVSVIVCANCGAFEIEIEQVDM</sequence>
<evidence type="ECO:0000313" key="2">
    <source>
        <dbReference type="Proteomes" id="UP001058074"/>
    </source>
</evidence>
<dbReference type="EMBL" id="BROD01000001">
    <property type="protein sequence ID" value="GKX67088.1"/>
    <property type="molecule type" value="Genomic_DNA"/>
</dbReference>
<organism evidence="1 2">
    <name type="scientific">Inconstantimicrobium mannanitabidum</name>
    <dbReference type="NCBI Taxonomy" id="1604901"/>
    <lineage>
        <taxon>Bacteria</taxon>
        <taxon>Bacillati</taxon>
        <taxon>Bacillota</taxon>
        <taxon>Clostridia</taxon>
        <taxon>Eubacteriales</taxon>
        <taxon>Clostridiaceae</taxon>
        <taxon>Inconstantimicrobium</taxon>
    </lineage>
</organism>
<proteinExistence type="predicted"/>
<gene>
    <name evidence="1" type="ORF">rsdtw13_23460</name>
</gene>
<reference evidence="1" key="1">
    <citation type="journal article" date="2025" name="Int. J. Syst. Evol. Microbiol.">
        <title>Inconstantimicrobium mannanitabidum sp. nov., a novel member of the family Clostridiaceae isolated from anoxic soil under the treatment of reductive soil disinfestation.</title>
        <authorList>
            <person name="Ueki A."/>
            <person name="Tonouchi A."/>
            <person name="Honma S."/>
            <person name="Kaku N."/>
            <person name="Ueki K."/>
        </authorList>
    </citation>
    <scope>NUCLEOTIDE SEQUENCE</scope>
    <source>
        <strain evidence="1">TW13</strain>
    </source>
</reference>
<protein>
    <submittedName>
        <fullName evidence="1">Uncharacterized protein</fullName>
    </submittedName>
</protein>
<name>A0ACB5RCV0_9CLOT</name>